<protein>
    <submittedName>
        <fullName evidence="11">Tat pathway signal sequence domain protein</fullName>
        <ecNumber evidence="11">1.-.-.-</ecNumber>
    </submittedName>
</protein>
<proteinExistence type="inferred from homology"/>
<evidence type="ECO:0000256" key="2">
    <source>
        <dbReference type="ARBA" id="ARBA00010312"/>
    </source>
</evidence>
<dbReference type="Proteomes" id="UP000003082">
    <property type="component" value="Unassembled WGS sequence"/>
</dbReference>
<dbReference type="PANTHER" id="PTHR43742">
    <property type="entry name" value="TRIMETHYLAMINE-N-OXIDE REDUCTASE"/>
    <property type="match status" value="1"/>
</dbReference>
<dbReference type="Gene3D" id="2.40.40.20">
    <property type="match status" value="1"/>
</dbReference>
<dbReference type="InterPro" id="IPR006657">
    <property type="entry name" value="MoPterin_dinucl-bd_dom"/>
</dbReference>
<keyword evidence="12" id="KW-1185">Reference proteome</keyword>
<dbReference type="Gene3D" id="2.20.25.90">
    <property type="entry name" value="ADC-like domains"/>
    <property type="match status" value="1"/>
</dbReference>
<comment type="similarity">
    <text evidence="2">Belongs to the prokaryotic molybdopterin-containing oxidoreductase family.</text>
</comment>
<dbReference type="PROSITE" id="PS00932">
    <property type="entry name" value="MOLYBDOPTERIN_PROK_3"/>
    <property type="match status" value="1"/>
</dbReference>
<dbReference type="SUPFAM" id="SSF53706">
    <property type="entry name" value="Formate dehydrogenase/DMSO reductase, domains 1-3"/>
    <property type="match status" value="1"/>
</dbReference>
<evidence type="ECO:0000256" key="8">
    <source>
        <dbReference type="ARBA" id="ARBA00023004"/>
    </source>
</evidence>
<dbReference type="Pfam" id="PF01568">
    <property type="entry name" value="Molydop_binding"/>
    <property type="match status" value="1"/>
</dbReference>
<gene>
    <name evidence="11" type="ORF">CAMRE0001_2651</name>
</gene>
<keyword evidence="3" id="KW-0004">4Fe-4S</keyword>
<name>B9D530_CAMRE</name>
<evidence type="ECO:0000256" key="6">
    <source>
        <dbReference type="ARBA" id="ARBA00022729"/>
    </source>
</evidence>
<keyword evidence="4" id="KW-0500">Molybdenum</keyword>
<dbReference type="Pfam" id="PF04879">
    <property type="entry name" value="Molybdop_Fe4S4"/>
    <property type="match status" value="1"/>
</dbReference>
<dbReference type="GO" id="GO:0043546">
    <property type="term" value="F:molybdopterin cofactor binding"/>
    <property type="evidence" value="ECO:0007669"/>
    <property type="project" value="InterPro"/>
</dbReference>
<dbReference type="Gene3D" id="3.40.228.10">
    <property type="entry name" value="Dimethylsulfoxide Reductase, domain 2"/>
    <property type="match status" value="1"/>
</dbReference>
<dbReference type="NCBIfam" id="NF012032">
    <property type="entry name" value="PRK15488.1"/>
    <property type="match status" value="1"/>
</dbReference>
<dbReference type="InterPro" id="IPR006656">
    <property type="entry name" value="Mopterin_OxRdtase"/>
</dbReference>
<dbReference type="GO" id="GO:0046872">
    <property type="term" value="F:metal ion binding"/>
    <property type="evidence" value="ECO:0007669"/>
    <property type="project" value="UniProtKB-KW"/>
</dbReference>
<dbReference type="Gene3D" id="3.40.50.740">
    <property type="match status" value="1"/>
</dbReference>
<sequence>MLSNKIYIEIKNLRKIYVVFLRFHQNYFEKGEKMDTSRRNFLKASTATGLFAMTYAPGTLGAVGAKALQGGDKTVYSFCEMCSSRCPIEAKVVDGKNIFIQGNHKASGTATSVCARGGSGHNQLYDPQRLVKPLIRVGERGENKWREAGWDEALDLVAKKMLEIKEKYGAQSFVFTAKSSQTHKLMTTFASAYGSPNCFSHFSCCPITYQMVCEHMYGDAKLKRDFSNAKYIVNFGHNLFEGIVISDTKKLAAVAEREDAKLLVLDPRFSVVAGKADEWLPVKPGTDLAFVLALIHTWIKNDTYDKEFIEKFTIGFDKVVEATKDTTPQWQEKITGIPAKTVERIADEIWKAAPKVIIDWGHKTTTAKAEYIRTRAIMTANAMMGNWEKKGGIFGGKKAKFYNKLIGEELIPEITNPDSAIKVPKVPRIDAAGEDGRNKFVSRSHGVLMEIPNAILSEKPYPVKGWFSIRFNHPINVAGTDKTIESLKKLEFIVSSDVYMNDFSIYADVILPESTYLERDEGIEDKSGQKPAYMIRNKVVDPVGDTKNGYDIFRELARRMKIDEQYSANTMDEWRMKQVKGNAELLAALVKDGYVTWKVPGILLREKDSVKGLVKKYPSASQFVGEDGLMESQVKFKTESGKIELFSEKVEKQFPGFGCLNTLGMDVYGGHELCLMTGKTPIHTNGHTQNVPFLNALMSDSPVWVHPKTAAKYGIKTGDKIFLQNKFSKDKATVFVTEGIREDTLFLYHGFGHVSAGLKRVNGVGTNQSKLLDPSYGEVCSTMVTNVGVDIVKA</sequence>
<dbReference type="InterPro" id="IPR006963">
    <property type="entry name" value="Mopterin_OxRdtase_4Fe-4S_dom"/>
</dbReference>
<dbReference type="STRING" id="553218.CAMRE0001_2651"/>
<comment type="cofactor">
    <cofactor evidence="1">
        <name>Mo-bis(molybdopterin guanine dinucleotide)</name>
        <dbReference type="ChEBI" id="CHEBI:60539"/>
    </cofactor>
</comment>
<keyword evidence="8" id="KW-0408">Iron</keyword>
<accession>B9D530</accession>
<dbReference type="AlphaFoldDB" id="B9D530"/>
<dbReference type="CDD" id="cd02778">
    <property type="entry name" value="MopB_CT_Thiosulfate-R-like"/>
    <property type="match status" value="1"/>
</dbReference>
<dbReference type="InterPro" id="IPR009010">
    <property type="entry name" value="Asp_de-COase-like_dom_sf"/>
</dbReference>
<dbReference type="EMBL" id="ACFU01000033">
    <property type="protein sequence ID" value="EEF12909.1"/>
    <property type="molecule type" value="Genomic_DNA"/>
</dbReference>
<dbReference type="InterPro" id="IPR027467">
    <property type="entry name" value="MopterinOxRdtase_cofactor_BS"/>
</dbReference>
<dbReference type="InterPro" id="IPR050612">
    <property type="entry name" value="Prok_Mopterin_Oxidored"/>
</dbReference>
<evidence type="ECO:0000256" key="5">
    <source>
        <dbReference type="ARBA" id="ARBA00022723"/>
    </source>
</evidence>
<evidence type="ECO:0000256" key="4">
    <source>
        <dbReference type="ARBA" id="ARBA00022505"/>
    </source>
</evidence>
<dbReference type="SUPFAM" id="SSF50692">
    <property type="entry name" value="ADC-like"/>
    <property type="match status" value="1"/>
</dbReference>
<dbReference type="PROSITE" id="PS51669">
    <property type="entry name" value="4FE4S_MOW_BIS_MGD"/>
    <property type="match status" value="1"/>
</dbReference>
<dbReference type="SMART" id="SM00926">
    <property type="entry name" value="Molybdop_Fe4S4"/>
    <property type="match status" value="1"/>
</dbReference>
<dbReference type="PROSITE" id="PS00551">
    <property type="entry name" value="MOLYBDOPTERIN_PROK_1"/>
    <property type="match status" value="1"/>
</dbReference>
<dbReference type="eggNOG" id="COG0243">
    <property type="taxonomic scope" value="Bacteria"/>
</dbReference>
<keyword evidence="7 11" id="KW-0560">Oxidoreductase</keyword>
<keyword evidence="6" id="KW-0732">Signal</keyword>
<evidence type="ECO:0000256" key="1">
    <source>
        <dbReference type="ARBA" id="ARBA00001942"/>
    </source>
</evidence>
<organism evidence="11 12">
    <name type="scientific">Campylobacter rectus RM3267</name>
    <dbReference type="NCBI Taxonomy" id="553218"/>
    <lineage>
        <taxon>Bacteria</taxon>
        <taxon>Pseudomonadati</taxon>
        <taxon>Campylobacterota</taxon>
        <taxon>Epsilonproteobacteria</taxon>
        <taxon>Campylobacterales</taxon>
        <taxon>Campylobacteraceae</taxon>
        <taxon>Campylobacter</taxon>
    </lineage>
</organism>
<dbReference type="InterPro" id="IPR006655">
    <property type="entry name" value="Mopterin_OxRdtase_prok_CS"/>
</dbReference>
<evidence type="ECO:0000313" key="11">
    <source>
        <dbReference type="EMBL" id="EEF12909.1"/>
    </source>
</evidence>
<reference evidence="11 12" key="1">
    <citation type="submission" date="2008-08" db="EMBL/GenBank/DDBJ databases">
        <authorList>
            <person name="Madupu R."/>
            <person name="Durkin A.S."/>
            <person name="Torralba M."/>
            <person name="Methe B."/>
            <person name="Sutton G.G."/>
            <person name="Strausberg R.L."/>
            <person name="Nelson K.E."/>
        </authorList>
    </citation>
    <scope>NUCLEOTIDE SEQUENCE [LARGE SCALE GENOMIC DNA]</scope>
    <source>
        <strain evidence="11 12">RM3267</strain>
    </source>
</reference>
<dbReference type="EC" id="1.-.-.-" evidence="11"/>
<comment type="caution">
    <text evidence="11">The sequence shown here is derived from an EMBL/GenBank/DDBJ whole genome shotgun (WGS) entry which is preliminary data.</text>
</comment>
<dbReference type="GO" id="GO:0016491">
    <property type="term" value="F:oxidoreductase activity"/>
    <property type="evidence" value="ECO:0007669"/>
    <property type="project" value="UniProtKB-KW"/>
</dbReference>
<evidence type="ECO:0000313" key="12">
    <source>
        <dbReference type="Proteomes" id="UP000003082"/>
    </source>
</evidence>
<evidence type="ECO:0000256" key="9">
    <source>
        <dbReference type="ARBA" id="ARBA00023014"/>
    </source>
</evidence>
<evidence type="ECO:0000256" key="3">
    <source>
        <dbReference type="ARBA" id="ARBA00022485"/>
    </source>
</evidence>
<feature type="domain" description="4Fe-4S Mo/W bis-MGD-type" evidence="10">
    <location>
        <begin position="72"/>
        <end position="128"/>
    </location>
</feature>
<keyword evidence="9" id="KW-0411">Iron-sulfur</keyword>
<keyword evidence="5" id="KW-0479">Metal-binding</keyword>
<dbReference type="Pfam" id="PF00384">
    <property type="entry name" value="Molybdopterin"/>
    <property type="match status" value="1"/>
</dbReference>
<dbReference type="PANTHER" id="PTHR43742:SF9">
    <property type="entry name" value="TETRATHIONATE REDUCTASE SUBUNIT A"/>
    <property type="match status" value="1"/>
</dbReference>
<dbReference type="GO" id="GO:0051539">
    <property type="term" value="F:4 iron, 4 sulfur cluster binding"/>
    <property type="evidence" value="ECO:0007669"/>
    <property type="project" value="UniProtKB-KW"/>
</dbReference>
<evidence type="ECO:0000256" key="7">
    <source>
        <dbReference type="ARBA" id="ARBA00023002"/>
    </source>
</evidence>
<evidence type="ECO:0000259" key="10">
    <source>
        <dbReference type="PROSITE" id="PS51669"/>
    </source>
</evidence>